<evidence type="ECO:0000256" key="6">
    <source>
        <dbReference type="ARBA" id="ARBA00022792"/>
    </source>
</evidence>
<accession>A0AAV5S3B3</accession>
<comment type="subcellular location">
    <subcellularLocation>
        <location evidence="1">Mitochondrion inner membrane</location>
        <topology evidence="1">Multi-pass membrane protein</topology>
    </subcellularLocation>
</comment>
<gene>
    <name evidence="12" type="ORF">DAKH74_045220</name>
</gene>
<dbReference type="PANTHER" id="PTHR46356:SF1">
    <property type="entry name" value="MITOCHONDRIAL 2-OXODICARBOXYLATE CARRIER"/>
    <property type="match status" value="1"/>
</dbReference>
<evidence type="ECO:0000256" key="8">
    <source>
        <dbReference type="ARBA" id="ARBA00023128"/>
    </source>
</evidence>
<keyword evidence="13" id="KW-1185">Reference proteome</keyword>
<evidence type="ECO:0000256" key="2">
    <source>
        <dbReference type="ARBA" id="ARBA00006375"/>
    </source>
</evidence>
<reference evidence="12 13" key="1">
    <citation type="journal article" date="2023" name="Elife">
        <title>Identification of key yeast species and microbe-microbe interactions impacting larval growth of Drosophila in the wild.</title>
        <authorList>
            <person name="Mure A."/>
            <person name="Sugiura Y."/>
            <person name="Maeda R."/>
            <person name="Honda K."/>
            <person name="Sakurai N."/>
            <person name="Takahashi Y."/>
            <person name="Watada M."/>
            <person name="Katoh T."/>
            <person name="Gotoh A."/>
            <person name="Gotoh Y."/>
            <person name="Taniguchi I."/>
            <person name="Nakamura K."/>
            <person name="Hayashi T."/>
            <person name="Katayama T."/>
            <person name="Uemura T."/>
            <person name="Hattori Y."/>
        </authorList>
    </citation>
    <scope>NUCLEOTIDE SEQUENCE [LARGE SCALE GENOMIC DNA]</scope>
    <source>
        <strain evidence="12 13">KH-74</strain>
    </source>
</reference>
<evidence type="ECO:0000313" key="12">
    <source>
        <dbReference type="EMBL" id="GMM57906.1"/>
    </source>
</evidence>
<evidence type="ECO:0000256" key="11">
    <source>
        <dbReference type="RuleBase" id="RU000488"/>
    </source>
</evidence>
<dbReference type="PANTHER" id="PTHR46356">
    <property type="entry name" value="MITOCHONDRIAL 2-OXODICARBOXYLATE CARRIER"/>
    <property type="match status" value="1"/>
</dbReference>
<evidence type="ECO:0000256" key="7">
    <source>
        <dbReference type="ARBA" id="ARBA00022989"/>
    </source>
</evidence>
<dbReference type="InterPro" id="IPR018108">
    <property type="entry name" value="MCP_transmembrane"/>
</dbReference>
<evidence type="ECO:0000256" key="5">
    <source>
        <dbReference type="ARBA" id="ARBA00022737"/>
    </source>
</evidence>
<sequence>MSSNGDQVDLPIRYRFVAGATAGISETLLMYPLDVVKTRMQLQSRLNPKYTGPLDCFVKTLRNEGATRFYRGIASPILMEVPKRATKFSCNAKYQSLLRDMFGLEKVTQSLTIVSGSMAGMTEAIIITPFEVVKIRVQDYETVFNGPLQCLRYILKNEGVLALYTGVEATMWRSAVWNAGFFGIMHFVHSIVPATDDYSVQCRYNFVAGMLGGSLSCFLSVPFDVVKSQIQSKRAPVSSGPWYSKSAVAYVIRQYKAEGFRSMYKGITPIICRYAPGGGILSLVYNYACGILSEHISTGHERM</sequence>
<evidence type="ECO:0000256" key="10">
    <source>
        <dbReference type="PROSITE-ProRule" id="PRU00282"/>
    </source>
</evidence>
<dbReference type="PROSITE" id="PS50920">
    <property type="entry name" value="SOLCAR"/>
    <property type="match status" value="3"/>
</dbReference>
<feature type="repeat" description="Solcar" evidence="10">
    <location>
        <begin position="200"/>
        <end position="291"/>
    </location>
</feature>
<keyword evidence="4 10" id="KW-0812">Transmembrane</keyword>
<dbReference type="SUPFAM" id="SSF103506">
    <property type="entry name" value="Mitochondrial carrier"/>
    <property type="match status" value="1"/>
</dbReference>
<keyword evidence="6" id="KW-0999">Mitochondrion inner membrane</keyword>
<feature type="repeat" description="Solcar" evidence="10">
    <location>
        <begin position="10"/>
        <end position="97"/>
    </location>
</feature>
<keyword evidence="9 10" id="KW-0472">Membrane</keyword>
<keyword evidence="5" id="KW-0677">Repeat</keyword>
<dbReference type="Pfam" id="PF00153">
    <property type="entry name" value="Mito_carr"/>
    <property type="match status" value="3"/>
</dbReference>
<keyword evidence="3 11" id="KW-0813">Transport</keyword>
<evidence type="ECO:0000313" key="13">
    <source>
        <dbReference type="Proteomes" id="UP001377567"/>
    </source>
</evidence>
<keyword evidence="8" id="KW-0496">Mitochondrion</keyword>
<keyword evidence="7" id="KW-1133">Transmembrane helix</keyword>
<evidence type="ECO:0000256" key="4">
    <source>
        <dbReference type="ARBA" id="ARBA00022692"/>
    </source>
</evidence>
<dbReference type="GO" id="GO:0005743">
    <property type="term" value="C:mitochondrial inner membrane"/>
    <property type="evidence" value="ECO:0007669"/>
    <property type="project" value="UniProtKB-SubCell"/>
</dbReference>
<dbReference type="Proteomes" id="UP001377567">
    <property type="component" value="Unassembled WGS sequence"/>
</dbReference>
<dbReference type="AlphaFoldDB" id="A0AAV5S3B3"/>
<name>A0AAV5S3B3_MAUHU</name>
<evidence type="ECO:0000256" key="1">
    <source>
        <dbReference type="ARBA" id="ARBA00004448"/>
    </source>
</evidence>
<proteinExistence type="inferred from homology"/>
<evidence type="ECO:0000256" key="3">
    <source>
        <dbReference type="ARBA" id="ARBA00022448"/>
    </source>
</evidence>
<comment type="caution">
    <text evidence="12">The sequence shown here is derived from an EMBL/GenBank/DDBJ whole genome shotgun (WGS) entry which is preliminary data.</text>
</comment>
<comment type="similarity">
    <text evidence="2 11">Belongs to the mitochondrial carrier (TC 2.A.29) family.</text>
</comment>
<organism evidence="12 13">
    <name type="scientific">Maudiozyma humilis</name>
    <name type="common">Sour dough yeast</name>
    <name type="synonym">Kazachstania humilis</name>
    <dbReference type="NCBI Taxonomy" id="51915"/>
    <lineage>
        <taxon>Eukaryota</taxon>
        <taxon>Fungi</taxon>
        <taxon>Dikarya</taxon>
        <taxon>Ascomycota</taxon>
        <taxon>Saccharomycotina</taxon>
        <taxon>Saccharomycetes</taxon>
        <taxon>Saccharomycetales</taxon>
        <taxon>Saccharomycetaceae</taxon>
        <taxon>Maudiozyma</taxon>
    </lineage>
</organism>
<dbReference type="InterPro" id="IPR023395">
    <property type="entry name" value="MCP_dom_sf"/>
</dbReference>
<protein>
    <submittedName>
        <fullName evidence="12">Uncharacterized protein</fullName>
    </submittedName>
</protein>
<dbReference type="Gene3D" id="1.50.40.10">
    <property type="entry name" value="Mitochondrial carrier domain"/>
    <property type="match status" value="1"/>
</dbReference>
<dbReference type="InterPro" id="IPR051752">
    <property type="entry name" value="Mito_2-oxodicarb_carrier"/>
</dbReference>
<feature type="repeat" description="Solcar" evidence="10">
    <location>
        <begin position="107"/>
        <end position="191"/>
    </location>
</feature>
<dbReference type="EMBL" id="BTGD01000016">
    <property type="protein sequence ID" value="GMM57906.1"/>
    <property type="molecule type" value="Genomic_DNA"/>
</dbReference>
<evidence type="ECO:0000256" key="9">
    <source>
        <dbReference type="ARBA" id="ARBA00023136"/>
    </source>
</evidence>